<dbReference type="RefSeq" id="WP_070791407.1">
    <property type="nucleotide sequence ID" value="NZ_MKIR01000001.1"/>
</dbReference>
<protein>
    <recommendedName>
        <fullName evidence="5">HTH marR-type domain-containing protein</fullName>
    </recommendedName>
</protein>
<dbReference type="InterPro" id="IPR036388">
    <property type="entry name" value="WH-like_DNA-bd_sf"/>
</dbReference>
<feature type="domain" description="HTH marR-type" evidence="5">
    <location>
        <begin position="5"/>
        <end position="144"/>
    </location>
</feature>
<dbReference type="STRING" id="1859473.BG261_01465"/>
<name>A0A1E8GQR3_9LACT</name>
<comment type="caution">
    <text evidence="6">The sequence shown here is derived from an EMBL/GenBank/DDBJ whole genome shotgun (WGS) entry which is preliminary data.</text>
</comment>
<dbReference type="PROSITE" id="PS50995">
    <property type="entry name" value="HTH_MARR_2"/>
    <property type="match status" value="1"/>
</dbReference>
<keyword evidence="3" id="KW-0804">Transcription</keyword>
<evidence type="ECO:0000313" key="6">
    <source>
        <dbReference type="EMBL" id="OFI50569.1"/>
    </source>
</evidence>
<dbReference type="Pfam" id="PF01047">
    <property type="entry name" value="MarR"/>
    <property type="match status" value="1"/>
</dbReference>
<dbReference type="GO" id="GO:0003700">
    <property type="term" value="F:DNA-binding transcription factor activity"/>
    <property type="evidence" value="ECO:0007669"/>
    <property type="project" value="InterPro"/>
</dbReference>
<feature type="region of interest" description="Disordered" evidence="4">
    <location>
        <begin position="190"/>
        <end position="210"/>
    </location>
</feature>
<dbReference type="OrthoDB" id="3242809at2"/>
<dbReference type="Proteomes" id="UP000178622">
    <property type="component" value="Unassembled WGS sequence"/>
</dbReference>
<proteinExistence type="predicted"/>
<dbReference type="GO" id="GO:0046914">
    <property type="term" value="F:transition metal ion binding"/>
    <property type="evidence" value="ECO:0007669"/>
    <property type="project" value="InterPro"/>
</dbReference>
<dbReference type="SUPFAM" id="SSF46785">
    <property type="entry name" value="Winged helix' DNA-binding domain"/>
    <property type="match status" value="1"/>
</dbReference>
<keyword evidence="1" id="KW-0805">Transcription regulation</keyword>
<evidence type="ECO:0000256" key="4">
    <source>
        <dbReference type="SAM" id="MobiDB-lite"/>
    </source>
</evidence>
<dbReference type="PANTHER" id="PTHR42756:SF1">
    <property type="entry name" value="TRANSCRIPTIONAL REPRESSOR OF EMRAB OPERON"/>
    <property type="match status" value="1"/>
</dbReference>
<keyword evidence="7" id="KW-1185">Reference proteome</keyword>
<dbReference type="InterPro" id="IPR000835">
    <property type="entry name" value="HTH_MarR-typ"/>
</dbReference>
<accession>A0A1E8GQR3</accession>
<evidence type="ECO:0000313" key="7">
    <source>
        <dbReference type="Proteomes" id="UP000178622"/>
    </source>
</evidence>
<dbReference type="SMART" id="SM00347">
    <property type="entry name" value="HTH_MARR"/>
    <property type="match status" value="1"/>
</dbReference>
<dbReference type="AlphaFoldDB" id="A0A1E8GQR3"/>
<dbReference type="InterPro" id="IPR022689">
    <property type="entry name" value="Iron_dep_repressor"/>
</dbReference>
<dbReference type="PANTHER" id="PTHR42756">
    <property type="entry name" value="TRANSCRIPTIONAL REGULATOR, MARR"/>
    <property type="match status" value="1"/>
</dbReference>
<evidence type="ECO:0000256" key="2">
    <source>
        <dbReference type="ARBA" id="ARBA00023125"/>
    </source>
</evidence>
<organism evidence="6 7">
    <name type="scientific">Floricoccus tropicus</name>
    <dbReference type="NCBI Taxonomy" id="1859473"/>
    <lineage>
        <taxon>Bacteria</taxon>
        <taxon>Bacillati</taxon>
        <taxon>Bacillota</taxon>
        <taxon>Bacilli</taxon>
        <taxon>Lactobacillales</taxon>
        <taxon>Streptococcaceae</taxon>
        <taxon>Floricoccus</taxon>
    </lineage>
</organism>
<keyword evidence="2" id="KW-0238">DNA-binding</keyword>
<evidence type="ECO:0000256" key="3">
    <source>
        <dbReference type="ARBA" id="ARBA00023163"/>
    </source>
</evidence>
<feature type="compositionally biased region" description="Basic and acidic residues" evidence="4">
    <location>
        <begin position="190"/>
        <end position="208"/>
    </location>
</feature>
<sequence>MSKETNELLDLFSQVVGNPKMMFALRGNMMQQRMRENGNRQGARSLLFLLWEEDGLTNSEIAEKLDVKPSSVTNMVKKLDKKEMIKRVQDEQDKRVTRIFLTEKGRELEEGQKNHQDEISEELFDFLSEEEKSNLIAILKRIISENTSEDFESNFFNFHGGIHEHFGQGPFGRGGMPNFGGGRNFQDMEHTHHHHEQHDHHNHSDFGRGQHGFNMNEKDFMNFFENMNDKDLSENDMRKYMRKMANDERRSMRNDESFEDSMKKFAAMFGGFGKQSTKDDDDIEE</sequence>
<dbReference type="GO" id="GO:0003677">
    <property type="term" value="F:DNA binding"/>
    <property type="evidence" value="ECO:0007669"/>
    <property type="project" value="UniProtKB-KW"/>
</dbReference>
<dbReference type="InterPro" id="IPR036390">
    <property type="entry name" value="WH_DNA-bd_sf"/>
</dbReference>
<evidence type="ECO:0000256" key="1">
    <source>
        <dbReference type="ARBA" id="ARBA00023015"/>
    </source>
</evidence>
<dbReference type="EMBL" id="MKIR01000001">
    <property type="protein sequence ID" value="OFI50569.1"/>
    <property type="molecule type" value="Genomic_DNA"/>
</dbReference>
<dbReference type="PRINTS" id="PR00598">
    <property type="entry name" value="HTHMARR"/>
</dbReference>
<dbReference type="SMART" id="SM00529">
    <property type="entry name" value="HTH_DTXR"/>
    <property type="match status" value="1"/>
</dbReference>
<gene>
    <name evidence="6" type="ORF">BG261_01465</name>
</gene>
<dbReference type="Gene3D" id="1.10.10.10">
    <property type="entry name" value="Winged helix-like DNA-binding domain superfamily/Winged helix DNA-binding domain"/>
    <property type="match status" value="1"/>
</dbReference>
<evidence type="ECO:0000259" key="5">
    <source>
        <dbReference type="PROSITE" id="PS50995"/>
    </source>
</evidence>
<reference evidence="7" key="1">
    <citation type="submission" date="2016-09" db="EMBL/GenBank/DDBJ databases">
        <title>Draft genome sequence of a novel species of the family Streptococcaceae isolated from flowers.</title>
        <authorList>
            <person name="Chuah L.-O."/>
            <person name="Yap K.-P."/>
            <person name="Thong K.L."/>
            <person name="Liong M.T."/>
            <person name="Ahmad R."/>
            <person name="Rusul G."/>
        </authorList>
    </citation>
    <scope>NUCLEOTIDE SEQUENCE [LARGE SCALE GENOMIC DNA]</scope>
    <source>
        <strain evidence="7">DF1</strain>
    </source>
</reference>